<dbReference type="InterPro" id="IPR036678">
    <property type="entry name" value="MutS_con_dom_sf"/>
</dbReference>
<dbReference type="InterPro" id="IPR036187">
    <property type="entry name" value="DNA_mismatch_repair_MutS_sf"/>
</dbReference>
<feature type="domain" description="DNA mismatch repair proteins mutS family" evidence="11">
    <location>
        <begin position="697"/>
        <end position="713"/>
    </location>
</feature>
<dbReference type="Pfam" id="PF05190">
    <property type="entry name" value="MutS_IV"/>
    <property type="match status" value="1"/>
</dbReference>
<dbReference type="HAMAP" id="MF_00096">
    <property type="entry name" value="MutS"/>
    <property type="match status" value="1"/>
</dbReference>
<keyword evidence="2 7" id="KW-0547">Nucleotide-binding</keyword>
<keyword evidence="4 7" id="KW-0067">ATP-binding</keyword>
<comment type="function">
    <text evidence="7">This protein is involved in the repair of mismatches in DNA. It is possible that it carries out the mismatch recognition step. This protein has a weak ATPase activity.</text>
</comment>
<dbReference type="InterPro" id="IPR007695">
    <property type="entry name" value="DNA_mismatch_repair_MutS-lik_N"/>
</dbReference>
<evidence type="ECO:0000259" key="11">
    <source>
        <dbReference type="PROSITE" id="PS00486"/>
    </source>
</evidence>
<feature type="binding site" evidence="7">
    <location>
        <begin position="623"/>
        <end position="630"/>
    </location>
    <ligand>
        <name>ATP</name>
        <dbReference type="ChEBI" id="CHEBI:30616"/>
    </ligand>
</feature>
<gene>
    <name evidence="7 12" type="primary">mutS</name>
    <name evidence="12" type="ORF">H8717_07215</name>
</gene>
<dbReference type="SUPFAM" id="SSF52540">
    <property type="entry name" value="P-loop containing nucleoside triphosphate hydrolases"/>
    <property type="match status" value="1"/>
</dbReference>
<dbReference type="Gene3D" id="6.10.140.430">
    <property type="match status" value="1"/>
</dbReference>
<dbReference type="PANTHER" id="PTHR11361:SF34">
    <property type="entry name" value="DNA MISMATCH REPAIR PROTEIN MSH1, MITOCHONDRIAL"/>
    <property type="match status" value="1"/>
</dbReference>
<dbReference type="Gene3D" id="3.40.50.300">
    <property type="entry name" value="P-loop containing nucleotide triphosphate hydrolases"/>
    <property type="match status" value="1"/>
</dbReference>
<keyword evidence="6 7" id="KW-0234">DNA repair</keyword>
<evidence type="ECO:0000256" key="8">
    <source>
        <dbReference type="NCBIfam" id="TIGR01070"/>
    </source>
</evidence>
<keyword evidence="3 7" id="KW-0227">DNA damage</keyword>
<dbReference type="SUPFAM" id="SSF48334">
    <property type="entry name" value="DNA repair protein MutS, domain III"/>
    <property type="match status" value="1"/>
</dbReference>
<sequence>MAPLSPMMQQYFEIKEQHKDQILFFRLGDFYEMFFDDAVTASRELELVLTGRDCGQEERAPMCGVPYHSCDAYIARLIKKGYKVAICEQMEDPKLVKGLVKREVIRVVTPGTLIEANMLDEGANNYIASIYVEKERVGLAFADISTGQVFVTALPLGDLSALKNELTRFSPSEVVFNDALLSFAEMGGFLKDRLRCCADVLGEAAYLGELPNRLITGQFGAAACAPGGAADEPQVAYALGGLLHYLHETQKTGVERLVSLERYSEERYMLLDATARRNLELTQTMHSGEKRGSLLWVIDKTETAMGKRLLRRYLEQPLAHPVMIEKRLNAVDEIFSDSMLRLDLTERLKGIYDLERLLTRIVCGATNPRELCSFAATLKKLPDVKQRISGCRAKLLAEIYEQIDPLQEVAALISEAIMDDPPVSTKEGWFIRDGYHAGLDEIRRMLTHTKEYLAQTEAAERERTGIKNLRIGFNKVFGYYIEITNSYKELVPKEYIRKQTLANCERYITQELKNLEDKILSGRERLVVLELRLYEDLRNRIAAETSRIQQTADALARLDVFTSFAALAAEKDYSRPQITTDGSIIIEDGRHPVVEEMLGGGARFVANDCTLDGDQNRIAIITGPNMAGKSTYIRQIAVIVLLAQIGSFVPARRAVIGVVDGIYTRVGASDDLSTGQSTFMVEMNEVAQILKNATKDSLLILDEVGRGTSTFDGMSIARAMLEYIADRKKLGAKTLFATHYHELTELESLLPCVKNYNTAVKKRGEDITFLRRIVPGAVDDSYGIEVSRLAGIPDWIIRRAHEILADLEADRPISERRATMKAAPERQDQPEQLALVHDSPVEDAMRRLDLNTLTPLEALNKLYEFKAML</sequence>
<dbReference type="InterPro" id="IPR016151">
    <property type="entry name" value="DNA_mismatch_repair_MutS_N"/>
</dbReference>
<evidence type="ECO:0000256" key="9">
    <source>
        <dbReference type="RuleBase" id="RU003756"/>
    </source>
</evidence>
<dbReference type="Gene3D" id="3.30.420.110">
    <property type="entry name" value="MutS, connector domain"/>
    <property type="match status" value="1"/>
</dbReference>
<evidence type="ECO:0000256" key="1">
    <source>
        <dbReference type="ARBA" id="ARBA00006271"/>
    </source>
</evidence>
<dbReference type="SMART" id="SM00534">
    <property type="entry name" value="MUTSac"/>
    <property type="match status" value="1"/>
</dbReference>
<accession>A0ABR7NIG6</accession>
<evidence type="ECO:0000256" key="7">
    <source>
        <dbReference type="HAMAP-Rule" id="MF_00096"/>
    </source>
</evidence>
<dbReference type="Pfam" id="PF00488">
    <property type="entry name" value="MutS_V"/>
    <property type="match status" value="1"/>
</dbReference>
<dbReference type="NCBIfam" id="TIGR01070">
    <property type="entry name" value="mutS1"/>
    <property type="match status" value="1"/>
</dbReference>
<name>A0ABR7NIG6_9FIRM</name>
<dbReference type="InterPro" id="IPR007861">
    <property type="entry name" value="DNA_mismatch_repair_MutS_clamp"/>
</dbReference>
<keyword evidence="10" id="KW-0175">Coiled coil</keyword>
<proteinExistence type="inferred from homology"/>
<dbReference type="Gene3D" id="3.40.1170.10">
    <property type="entry name" value="DNA repair protein MutS, domain I"/>
    <property type="match status" value="1"/>
</dbReference>
<evidence type="ECO:0000256" key="5">
    <source>
        <dbReference type="ARBA" id="ARBA00023125"/>
    </source>
</evidence>
<evidence type="ECO:0000256" key="10">
    <source>
        <dbReference type="SAM" id="Coils"/>
    </source>
</evidence>
<dbReference type="Pfam" id="PF05192">
    <property type="entry name" value="MutS_III"/>
    <property type="match status" value="1"/>
</dbReference>
<dbReference type="PROSITE" id="PS00486">
    <property type="entry name" value="DNA_MISMATCH_REPAIR_2"/>
    <property type="match status" value="1"/>
</dbReference>
<dbReference type="Proteomes" id="UP000658131">
    <property type="component" value="Unassembled WGS sequence"/>
</dbReference>
<dbReference type="InterPro" id="IPR007696">
    <property type="entry name" value="DNA_mismatch_repair_MutS_core"/>
</dbReference>
<dbReference type="NCBIfam" id="NF003810">
    <property type="entry name" value="PRK05399.1"/>
    <property type="match status" value="1"/>
</dbReference>
<dbReference type="EMBL" id="JACRTB010000009">
    <property type="protein sequence ID" value="MBC8576196.1"/>
    <property type="molecule type" value="Genomic_DNA"/>
</dbReference>
<dbReference type="InterPro" id="IPR045076">
    <property type="entry name" value="MutS"/>
</dbReference>
<keyword evidence="5 7" id="KW-0238">DNA-binding</keyword>
<evidence type="ECO:0000256" key="3">
    <source>
        <dbReference type="ARBA" id="ARBA00022763"/>
    </source>
</evidence>
<dbReference type="Pfam" id="PF05188">
    <property type="entry name" value="MutS_II"/>
    <property type="match status" value="1"/>
</dbReference>
<dbReference type="InterPro" id="IPR000432">
    <property type="entry name" value="DNA_mismatch_repair_MutS_C"/>
</dbReference>
<comment type="caution">
    <text evidence="12">The sequence shown here is derived from an EMBL/GenBank/DDBJ whole genome shotgun (WGS) entry which is preliminary data.</text>
</comment>
<dbReference type="PIRSF" id="PIRSF037677">
    <property type="entry name" value="DNA_mis_repair_Msh6"/>
    <property type="match status" value="1"/>
</dbReference>
<evidence type="ECO:0000256" key="2">
    <source>
        <dbReference type="ARBA" id="ARBA00022741"/>
    </source>
</evidence>
<comment type="similarity">
    <text evidence="1 7 9">Belongs to the DNA mismatch repair MutS family.</text>
</comment>
<feature type="coiled-coil region" evidence="10">
    <location>
        <begin position="512"/>
        <end position="554"/>
    </location>
</feature>
<keyword evidence="13" id="KW-1185">Reference proteome</keyword>
<evidence type="ECO:0000256" key="4">
    <source>
        <dbReference type="ARBA" id="ARBA00022840"/>
    </source>
</evidence>
<dbReference type="Pfam" id="PF01624">
    <property type="entry name" value="MutS_I"/>
    <property type="match status" value="1"/>
</dbReference>
<evidence type="ECO:0000313" key="12">
    <source>
        <dbReference type="EMBL" id="MBC8576196.1"/>
    </source>
</evidence>
<dbReference type="InterPro" id="IPR005748">
    <property type="entry name" value="DNA_mismatch_repair_MutS"/>
</dbReference>
<dbReference type="SUPFAM" id="SSF55271">
    <property type="entry name" value="DNA repair protein MutS, domain I"/>
    <property type="match status" value="1"/>
</dbReference>
<evidence type="ECO:0000256" key="6">
    <source>
        <dbReference type="ARBA" id="ARBA00023204"/>
    </source>
</evidence>
<protein>
    <recommendedName>
        <fullName evidence="7 8">DNA mismatch repair protein MutS</fullName>
    </recommendedName>
</protein>
<reference evidence="12 13" key="1">
    <citation type="submission" date="2020-08" db="EMBL/GenBank/DDBJ databases">
        <title>Genome public.</title>
        <authorList>
            <person name="Liu C."/>
            <person name="Sun Q."/>
        </authorList>
    </citation>
    <scope>NUCLEOTIDE SEQUENCE [LARGE SCALE GENOMIC DNA]</scope>
    <source>
        <strain evidence="12 13">BX1</strain>
    </source>
</reference>
<dbReference type="Gene3D" id="1.10.1420.10">
    <property type="match status" value="2"/>
</dbReference>
<dbReference type="SMART" id="SM00533">
    <property type="entry name" value="MUTSd"/>
    <property type="match status" value="1"/>
</dbReference>
<organism evidence="12 13">
    <name type="scientific">Yanshouia hominis</name>
    <dbReference type="NCBI Taxonomy" id="2763673"/>
    <lineage>
        <taxon>Bacteria</taxon>
        <taxon>Bacillati</taxon>
        <taxon>Bacillota</taxon>
        <taxon>Clostridia</taxon>
        <taxon>Eubacteriales</taxon>
        <taxon>Oscillospiraceae</taxon>
        <taxon>Yanshouia</taxon>
    </lineage>
</organism>
<dbReference type="InterPro" id="IPR017261">
    <property type="entry name" value="DNA_mismatch_repair_MutS/MSH"/>
</dbReference>
<dbReference type="PANTHER" id="PTHR11361">
    <property type="entry name" value="DNA MISMATCH REPAIR PROTEIN MUTS FAMILY MEMBER"/>
    <property type="match status" value="1"/>
</dbReference>
<dbReference type="RefSeq" id="WP_262399737.1">
    <property type="nucleotide sequence ID" value="NZ_JACRTB010000009.1"/>
</dbReference>
<evidence type="ECO:0000313" key="13">
    <source>
        <dbReference type="Proteomes" id="UP000658131"/>
    </source>
</evidence>
<dbReference type="SUPFAM" id="SSF53150">
    <property type="entry name" value="DNA repair protein MutS, domain II"/>
    <property type="match status" value="1"/>
</dbReference>
<dbReference type="InterPro" id="IPR007860">
    <property type="entry name" value="DNA_mmatch_repair_MutS_con_dom"/>
</dbReference>
<dbReference type="CDD" id="cd03284">
    <property type="entry name" value="ABC_MutS1"/>
    <property type="match status" value="1"/>
</dbReference>
<dbReference type="InterPro" id="IPR027417">
    <property type="entry name" value="P-loop_NTPase"/>
</dbReference>